<proteinExistence type="predicted"/>
<dbReference type="Proteomes" id="UP000015453">
    <property type="component" value="Unassembled WGS sequence"/>
</dbReference>
<comment type="caution">
    <text evidence="1">The sequence shown here is derived from an EMBL/GenBank/DDBJ whole genome shotgun (WGS) entry which is preliminary data.</text>
</comment>
<dbReference type="PANTHER" id="PTHR44917">
    <property type="entry name" value="PROTEIN HIGH CHLOROPHYLL FLUORESCENT 107"/>
    <property type="match status" value="1"/>
</dbReference>
<evidence type="ECO:0000313" key="1">
    <source>
        <dbReference type="EMBL" id="EPS63079.1"/>
    </source>
</evidence>
<dbReference type="GO" id="GO:0003729">
    <property type="term" value="F:mRNA binding"/>
    <property type="evidence" value="ECO:0007669"/>
    <property type="project" value="InterPro"/>
</dbReference>
<dbReference type="SMART" id="SM00386">
    <property type="entry name" value="HAT"/>
    <property type="match status" value="5"/>
</dbReference>
<sequence length="228" mass="26192">AWAQLEAQLENHRVARFYFQKAVQASPKNRFAWHVWGVFESNLGNPDFARKLLTIGHIVNPRDPVLLQSLALLEFRYSTANRARVLFQKASKLDPTHQPVWIAWGWMEWKEGNLGKARELYQKALSINAASESAARCLQAWGVLEQRAGNLSAARRLFRSSLNVNSQSYVTWMTWASLEDDQGNAIRAEEIRNLYFQQRTEIVDDASWIMGFMDIIDPAIDSIKKLLN</sequence>
<dbReference type="PANTHER" id="PTHR44917:SF1">
    <property type="entry name" value="PROTEIN HIGH CHLOROPHYLL FLUORESCENT 107"/>
    <property type="match status" value="1"/>
</dbReference>
<dbReference type="InterPro" id="IPR019734">
    <property type="entry name" value="TPR_rpt"/>
</dbReference>
<organism evidence="1 2">
    <name type="scientific">Genlisea aurea</name>
    <dbReference type="NCBI Taxonomy" id="192259"/>
    <lineage>
        <taxon>Eukaryota</taxon>
        <taxon>Viridiplantae</taxon>
        <taxon>Streptophyta</taxon>
        <taxon>Embryophyta</taxon>
        <taxon>Tracheophyta</taxon>
        <taxon>Spermatophyta</taxon>
        <taxon>Magnoliopsida</taxon>
        <taxon>eudicotyledons</taxon>
        <taxon>Gunneridae</taxon>
        <taxon>Pentapetalae</taxon>
        <taxon>asterids</taxon>
        <taxon>lamiids</taxon>
        <taxon>Lamiales</taxon>
        <taxon>Lentibulariaceae</taxon>
        <taxon>Genlisea</taxon>
    </lineage>
</organism>
<protein>
    <submittedName>
        <fullName evidence="1">Uncharacterized protein</fullName>
    </submittedName>
</protein>
<feature type="non-terminal residue" evidence="1">
    <location>
        <position position="1"/>
    </location>
</feature>
<keyword evidence="2" id="KW-1185">Reference proteome</keyword>
<dbReference type="AlphaFoldDB" id="S8C894"/>
<dbReference type="Gene3D" id="1.25.40.10">
    <property type="entry name" value="Tetratricopeptide repeat domain"/>
    <property type="match status" value="1"/>
</dbReference>
<dbReference type="OrthoDB" id="541719at2759"/>
<gene>
    <name evidence="1" type="ORF">M569_11708</name>
</gene>
<dbReference type="Pfam" id="PF13181">
    <property type="entry name" value="TPR_8"/>
    <property type="match status" value="1"/>
</dbReference>
<evidence type="ECO:0000313" key="2">
    <source>
        <dbReference type="Proteomes" id="UP000015453"/>
    </source>
</evidence>
<dbReference type="GO" id="GO:0006397">
    <property type="term" value="P:mRNA processing"/>
    <property type="evidence" value="ECO:0007669"/>
    <property type="project" value="InterPro"/>
</dbReference>
<dbReference type="SUPFAM" id="SSF48452">
    <property type="entry name" value="TPR-like"/>
    <property type="match status" value="1"/>
</dbReference>
<accession>S8C894</accession>
<name>S8C894_9LAMI</name>
<dbReference type="InterPro" id="IPR011990">
    <property type="entry name" value="TPR-like_helical_dom_sf"/>
</dbReference>
<dbReference type="GO" id="GO:0003727">
    <property type="term" value="F:single-stranded RNA binding"/>
    <property type="evidence" value="ECO:0007669"/>
    <property type="project" value="TreeGrafter"/>
</dbReference>
<dbReference type="GO" id="GO:0006417">
    <property type="term" value="P:regulation of translation"/>
    <property type="evidence" value="ECO:0007669"/>
    <property type="project" value="TreeGrafter"/>
</dbReference>
<dbReference type="EMBL" id="AUSU01005708">
    <property type="protein sequence ID" value="EPS63079.1"/>
    <property type="molecule type" value="Genomic_DNA"/>
</dbReference>
<reference evidence="1 2" key="1">
    <citation type="journal article" date="2013" name="BMC Genomics">
        <title>The miniature genome of a carnivorous plant Genlisea aurea contains a low number of genes and short non-coding sequences.</title>
        <authorList>
            <person name="Leushkin E.V."/>
            <person name="Sutormin R.A."/>
            <person name="Nabieva E.R."/>
            <person name="Penin A.A."/>
            <person name="Kondrashov A.S."/>
            <person name="Logacheva M.D."/>
        </authorList>
    </citation>
    <scope>NUCLEOTIDE SEQUENCE [LARGE SCALE GENOMIC DNA]</scope>
</reference>
<feature type="non-terminal residue" evidence="1">
    <location>
        <position position="228"/>
    </location>
</feature>
<dbReference type="GO" id="GO:0009507">
    <property type="term" value="C:chloroplast"/>
    <property type="evidence" value="ECO:0007669"/>
    <property type="project" value="TreeGrafter"/>
</dbReference>
<dbReference type="InterPro" id="IPR044624">
    <property type="entry name" value="Mbb1-like"/>
</dbReference>
<dbReference type="InterPro" id="IPR003107">
    <property type="entry name" value="HAT"/>
</dbReference>